<dbReference type="Proteomes" id="UP000653076">
    <property type="component" value="Unassembled WGS sequence"/>
</dbReference>
<comment type="caution">
    <text evidence="1">The sequence shown here is derived from an EMBL/GenBank/DDBJ whole genome shotgun (WGS) entry which is preliminary data.</text>
</comment>
<evidence type="ECO:0000313" key="2">
    <source>
        <dbReference type="Proteomes" id="UP000653076"/>
    </source>
</evidence>
<gene>
    <name evidence="1" type="ORF">Vqi01_58970</name>
</gene>
<sequence length="97" mass="10300">MFFPYVAKRRIEALIKSLQALVASDPEQQVQGFAVPVVSAALDDIKQAVPNDPVVRSLVDLMSADAIGSGDPVRAADMLVIAEQLNAAIGKRPPFVA</sequence>
<name>A0ABQ4JMQ0_9ACTN</name>
<reference evidence="1 2" key="1">
    <citation type="submission" date="2021-01" db="EMBL/GenBank/DDBJ databases">
        <title>Whole genome shotgun sequence of Verrucosispora qiuiae NBRC 106684.</title>
        <authorList>
            <person name="Komaki H."/>
            <person name="Tamura T."/>
        </authorList>
    </citation>
    <scope>NUCLEOTIDE SEQUENCE [LARGE SCALE GENOMIC DNA]</scope>
    <source>
        <strain evidence="1 2">NBRC 106684</strain>
    </source>
</reference>
<dbReference type="RefSeq" id="WP_204038423.1">
    <property type="nucleotide sequence ID" value="NZ_BOPC01000138.1"/>
</dbReference>
<accession>A0ABQ4JMQ0</accession>
<organism evidence="1 2">
    <name type="scientific">Micromonospora qiuiae</name>
    <dbReference type="NCBI Taxonomy" id="502268"/>
    <lineage>
        <taxon>Bacteria</taxon>
        <taxon>Bacillati</taxon>
        <taxon>Actinomycetota</taxon>
        <taxon>Actinomycetes</taxon>
        <taxon>Micromonosporales</taxon>
        <taxon>Micromonosporaceae</taxon>
        <taxon>Micromonospora</taxon>
    </lineage>
</organism>
<evidence type="ECO:0000313" key="1">
    <source>
        <dbReference type="EMBL" id="GIJ30735.1"/>
    </source>
</evidence>
<keyword evidence="2" id="KW-1185">Reference proteome</keyword>
<dbReference type="EMBL" id="BOPC01000138">
    <property type="protein sequence ID" value="GIJ30735.1"/>
    <property type="molecule type" value="Genomic_DNA"/>
</dbReference>
<proteinExistence type="predicted"/>
<protein>
    <submittedName>
        <fullName evidence="1">Uncharacterized protein</fullName>
    </submittedName>
</protein>